<dbReference type="InterPro" id="IPR004046">
    <property type="entry name" value="GST_C"/>
</dbReference>
<dbReference type="SFLD" id="SFLDS00019">
    <property type="entry name" value="Glutathione_Transferase_(cytos"/>
    <property type="match status" value="1"/>
</dbReference>
<dbReference type="OrthoDB" id="9810080at2"/>
<proteinExistence type="predicted"/>
<keyword evidence="3" id="KW-0808">Transferase</keyword>
<dbReference type="Pfam" id="PF13409">
    <property type="entry name" value="GST_N_2"/>
    <property type="match status" value="1"/>
</dbReference>
<evidence type="ECO:0000313" key="3">
    <source>
        <dbReference type="EMBL" id="TXS90627.1"/>
    </source>
</evidence>
<dbReference type="InterPro" id="IPR034345">
    <property type="entry name" value="Gtt2-like_N"/>
</dbReference>
<dbReference type="PANTHER" id="PTHR44051:SF8">
    <property type="entry name" value="GLUTATHIONE S-TRANSFERASE GSTA"/>
    <property type="match status" value="1"/>
</dbReference>
<dbReference type="EMBL" id="VRYZ01000006">
    <property type="protein sequence ID" value="TXS90627.1"/>
    <property type="molecule type" value="Genomic_DNA"/>
</dbReference>
<dbReference type="InterPro" id="IPR036282">
    <property type="entry name" value="Glutathione-S-Trfase_C_sf"/>
</dbReference>
<sequence length="207" mass="22879">MKLYTYDPAPNPKRLQLFIDYKGIEVDTEQVNLMKLEQMSDAFGAVNPARTVPALVTDDGHLLTEVIGACVYLEELYPQKPLLGRTAIERAEVISWDHRIFNTCLTAVAEILRNANPNFAGRALPGPLEIPQIPELAERGRLRLAPSFRAINAALEGKSFLVGDSVTLADIDLLVATEFCGWVKESVPEDCANIHAWLPRVKDALGQ</sequence>
<dbReference type="SUPFAM" id="SSF47616">
    <property type="entry name" value="GST C-terminal domain-like"/>
    <property type="match status" value="1"/>
</dbReference>
<dbReference type="GO" id="GO:0016740">
    <property type="term" value="F:transferase activity"/>
    <property type="evidence" value="ECO:0007669"/>
    <property type="project" value="UniProtKB-KW"/>
</dbReference>
<dbReference type="Proteomes" id="UP000321933">
    <property type="component" value="Unassembled WGS sequence"/>
</dbReference>
<dbReference type="CDD" id="cd03051">
    <property type="entry name" value="GST_N_GTT2_like"/>
    <property type="match status" value="1"/>
</dbReference>
<dbReference type="InterPro" id="IPR040079">
    <property type="entry name" value="Glutathione_S-Trfase"/>
</dbReference>
<keyword evidence="4" id="KW-1185">Reference proteome</keyword>
<organism evidence="3 4">
    <name type="scientific">Parahaliea aestuarii</name>
    <dbReference type="NCBI Taxonomy" id="1852021"/>
    <lineage>
        <taxon>Bacteria</taxon>
        <taxon>Pseudomonadati</taxon>
        <taxon>Pseudomonadota</taxon>
        <taxon>Gammaproteobacteria</taxon>
        <taxon>Cellvibrionales</taxon>
        <taxon>Halieaceae</taxon>
        <taxon>Parahaliea</taxon>
    </lineage>
</organism>
<dbReference type="AlphaFoldDB" id="A0A5C8ZT44"/>
<name>A0A5C8ZT44_9GAMM</name>
<dbReference type="PROSITE" id="PS50405">
    <property type="entry name" value="GST_CTER"/>
    <property type="match status" value="1"/>
</dbReference>
<reference evidence="3 4" key="1">
    <citation type="submission" date="2019-08" db="EMBL/GenBank/DDBJ databases">
        <title>Parahaliea maris sp. nov., isolated from the surface seawater.</title>
        <authorList>
            <person name="Liu Y."/>
        </authorList>
    </citation>
    <scope>NUCLEOTIDE SEQUENCE [LARGE SCALE GENOMIC DNA]</scope>
    <source>
        <strain evidence="3 4">S2-26</strain>
    </source>
</reference>
<protein>
    <submittedName>
        <fullName evidence="3">Glutathione S-transferase family protein</fullName>
    </submittedName>
</protein>
<feature type="domain" description="GST N-terminal" evidence="1">
    <location>
        <begin position="1"/>
        <end position="81"/>
    </location>
</feature>
<evidence type="ECO:0000259" key="1">
    <source>
        <dbReference type="PROSITE" id="PS50404"/>
    </source>
</evidence>
<comment type="caution">
    <text evidence="3">The sequence shown here is derived from an EMBL/GenBank/DDBJ whole genome shotgun (WGS) entry which is preliminary data.</text>
</comment>
<evidence type="ECO:0000313" key="4">
    <source>
        <dbReference type="Proteomes" id="UP000321933"/>
    </source>
</evidence>
<accession>A0A5C8ZT44</accession>
<evidence type="ECO:0000259" key="2">
    <source>
        <dbReference type="PROSITE" id="PS50405"/>
    </source>
</evidence>
<dbReference type="PROSITE" id="PS50404">
    <property type="entry name" value="GST_NTER"/>
    <property type="match status" value="1"/>
</dbReference>
<dbReference type="RefSeq" id="WP_148065152.1">
    <property type="nucleotide sequence ID" value="NZ_VRYZ01000006.1"/>
</dbReference>
<dbReference type="InterPro" id="IPR036249">
    <property type="entry name" value="Thioredoxin-like_sf"/>
</dbReference>
<feature type="domain" description="GST C-terminal" evidence="2">
    <location>
        <begin position="86"/>
        <end position="207"/>
    </location>
</feature>
<dbReference type="InterPro" id="IPR004045">
    <property type="entry name" value="Glutathione_S-Trfase_N"/>
</dbReference>
<dbReference type="InterPro" id="IPR010987">
    <property type="entry name" value="Glutathione-S-Trfase_C-like"/>
</dbReference>
<dbReference type="Gene3D" id="1.20.1050.10">
    <property type="match status" value="1"/>
</dbReference>
<dbReference type="Pfam" id="PF00043">
    <property type="entry name" value="GST_C"/>
    <property type="match status" value="1"/>
</dbReference>
<dbReference type="SFLD" id="SFLDG00358">
    <property type="entry name" value="Main_(cytGST)"/>
    <property type="match status" value="1"/>
</dbReference>
<gene>
    <name evidence="3" type="ORF">FVW59_14940</name>
</gene>
<dbReference type="PANTHER" id="PTHR44051">
    <property type="entry name" value="GLUTATHIONE S-TRANSFERASE-RELATED"/>
    <property type="match status" value="1"/>
</dbReference>
<dbReference type="SUPFAM" id="SSF52833">
    <property type="entry name" value="Thioredoxin-like"/>
    <property type="match status" value="1"/>
</dbReference>
<dbReference type="Gene3D" id="3.40.30.10">
    <property type="entry name" value="Glutaredoxin"/>
    <property type="match status" value="1"/>
</dbReference>